<evidence type="ECO:0000313" key="1">
    <source>
        <dbReference type="EMBL" id="GFT48803.1"/>
    </source>
</evidence>
<sequence length="120" mass="13531">MIPHEMAEFINSERHIIKSLIPPTNTPTKPSKTYVKSEYGSALKLERGCVPLLLECTEAVARCLLVTGYDYVQARLYFASLAPDEICSLRRTSHMTIEHLQNCIERKNLPGVTSTLYCEA</sequence>
<comment type="caution">
    <text evidence="1">The sequence shown here is derived from an EMBL/GenBank/DDBJ whole genome shotgun (WGS) entry which is preliminary data.</text>
</comment>
<reference evidence="1" key="1">
    <citation type="submission" date="2020-08" db="EMBL/GenBank/DDBJ databases">
        <title>Multicomponent nature underlies the extraordinary mechanical properties of spider dragline silk.</title>
        <authorList>
            <person name="Kono N."/>
            <person name="Nakamura H."/>
            <person name="Mori M."/>
            <person name="Yoshida Y."/>
            <person name="Ohtoshi R."/>
            <person name="Malay A.D."/>
            <person name="Moran D.A.P."/>
            <person name="Tomita M."/>
            <person name="Numata K."/>
            <person name="Arakawa K."/>
        </authorList>
    </citation>
    <scope>NUCLEOTIDE SEQUENCE</scope>
</reference>
<accession>A0A8X6TUQ9</accession>
<keyword evidence="2" id="KW-1185">Reference proteome</keyword>
<name>A0A8X6TUQ9_NEPPI</name>
<protein>
    <submittedName>
        <fullName evidence="1">Uncharacterized protein</fullName>
    </submittedName>
</protein>
<gene>
    <name evidence="1" type="ORF">NPIL_359511</name>
</gene>
<organism evidence="1 2">
    <name type="scientific">Nephila pilipes</name>
    <name type="common">Giant wood spider</name>
    <name type="synonym">Nephila maculata</name>
    <dbReference type="NCBI Taxonomy" id="299642"/>
    <lineage>
        <taxon>Eukaryota</taxon>
        <taxon>Metazoa</taxon>
        <taxon>Ecdysozoa</taxon>
        <taxon>Arthropoda</taxon>
        <taxon>Chelicerata</taxon>
        <taxon>Arachnida</taxon>
        <taxon>Araneae</taxon>
        <taxon>Araneomorphae</taxon>
        <taxon>Entelegynae</taxon>
        <taxon>Araneoidea</taxon>
        <taxon>Nephilidae</taxon>
        <taxon>Nephila</taxon>
    </lineage>
</organism>
<evidence type="ECO:0000313" key="2">
    <source>
        <dbReference type="Proteomes" id="UP000887013"/>
    </source>
</evidence>
<dbReference type="Proteomes" id="UP000887013">
    <property type="component" value="Unassembled WGS sequence"/>
</dbReference>
<dbReference type="EMBL" id="BMAW01016386">
    <property type="protein sequence ID" value="GFT48803.1"/>
    <property type="molecule type" value="Genomic_DNA"/>
</dbReference>
<dbReference type="AlphaFoldDB" id="A0A8X6TUQ9"/>
<proteinExistence type="predicted"/>